<dbReference type="InterPro" id="IPR011705">
    <property type="entry name" value="BACK"/>
</dbReference>
<evidence type="ECO:0000256" key="4">
    <source>
        <dbReference type="ARBA" id="ARBA00023212"/>
    </source>
</evidence>
<sequence length="1348" mass="151096">MPVRKAIHAGSWYTDSGPELSRQLEYWLHQADLIHGPARAIIAPHAGYQYCGACGGHAYRQVSPVVAVQELLRNDSRRNANLKFLKYAQSSQCRNMNDSSHSWWSVGNEQCMTEEFVHRMGVNASTAPGVEAGPVPNGMGVADPCTPPFRDTIGVIVRERKKKVTGFATLKKKFIRRRRSSKACDHGRMLRELVADWSPLEVAALLEEYEALAALKDLCVQAELARPPAATFKQDLSALYDFKYCTDADLVYRGACFPIHRALLSARCPYFRDLLAGCPGYGARICLELRTATVDVQLFSALLRYLYTGDICPHDTNIDINLLRRLREEFGTPNALEADLRYLLEIGDYADAALVFTSDGSDCQRPDSGSSEYGFRPKLELPCHKAILSARSPFFRNLLQRRSRSGEEHTERALHIPTRIVLDESVIPKRYARVLLHAIYLDQVDLSLISRGGCGGGLGEAQALTHTGRARPSALEEAMELYQIGRFLELDILSQGCEDLILEWLSLETLPTVLQWAKQPHGSAWVHRQALHFLREEFQPVSQSPVLHLLDKTHLLEVLKSPFLQASELEILHAVLKWGENELVRRMEDREPNIVSHTAHSVARKGVKKRDLSDVELREILSDLLPLVRMDHVLPPNSDILNQAIRRGLVSTPPSHMIGGDRENLRVNAWIRGDKNNGLFVQPRLFMPYYDEVKVLVEDQLVQEVEMMRMRRARYMPDIPDTLYMVEDKPRVHGTAGVDVLASVLPVPDPAVMNAMLKREQKLRQSPSCQRALNMPLSSRHEINRQIRLRVVREFNLPDPVADMLENCYCVPDQSDNDMVNMNENLQISPNKGLARGCYGRNMTFPRPGAYSQRHELPAIIPEGEFRFSTEPESSSCSDGHLSDIMPDVAMATATLGQMQLQEQQEMELDLGDGTTHIHDEVGALVFDIGHNSTRAGFGGEDSPKLDIPSTIGVWLDSHDDVTQKRYNIGITSINVRRSEMELTTFLKDGMVENWEIFENFLDYIYSNALRAIPNDHPLLITEPPWVTPSKREQLTELMFEKYNVPALYLAKNASLAAFANGRPTCLVVDSGATHTSAVPVHDGFVLTQAVVKSPAGGDYLSTQCRNYLNEKGIEIVPPCMVASKEVTKAEEAANFKRRVIQAKLTDSWHNYMIKVSLHTFHRNPRRCTKRLKFQQVMQDFQASVLQVSDNLYDEEVVKTMPAIHYEFPNGFHKDFGVERFKIPEPMFNPVAGAKSGIQPTLGVGPLVTTSVGMCDIDIRPAMYGSVVVTGGNSNLQGFTERLNRDLAAKTPPSMRLKIISAPGATERKFGAWSGGSILTSLGSFQQLWVSKQEYDDGGKAVVQSKCL</sequence>
<dbReference type="Gene3D" id="3.30.420.40">
    <property type="match status" value="2"/>
</dbReference>
<evidence type="ECO:0000259" key="6">
    <source>
        <dbReference type="PROSITE" id="PS50097"/>
    </source>
</evidence>
<dbReference type="GO" id="GO:0061138">
    <property type="term" value="P:morphogenesis of a branching epithelium"/>
    <property type="evidence" value="ECO:0007669"/>
    <property type="project" value="InterPro"/>
</dbReference>
<dbReference type="CDD" id="cd18489">
    <property type="entry name" value="BACK_BTBD7"/>
    <property type="match status" value="1"/>
</dbReference>
<proteinExistence type="inferred from homology"/>
<feature type="domain" description="BTB" evidence="6">
    <location>
        <begin position="246"/>
        <end position="315"/>
    </location>
</feature>
<dbReference type="CDD" id="cd18283">
    <property type="entry name" value="BTB1_POZ_BTBD7"/>
    <property type="match status" value="1"/>
</dbReference>
<comment type="subcellular location">
    <subcellularLocation>
        <location evidence="1">Cytoplasm</location>
    </subcellularLocation>
</comment>
<comment type="caution">
    <text evidence="7">The sequence shown here is derived from an EMBL/GenBank/DDBJ whole genome shotgun (WGS) entry which is preliminary data.</text>
</comment>
<dbReference type="Gene3D" id="2.30.36.70">
    <property type="entry name" value="Actin, Chain A, domain 2"/>
    <property type="match status" value="1"/>
</dbReference>
<dbReference type="SMART" id="SM00268">
    <property type="entry name" value="ACTIN"/>
    <property type="match status" value="1"/>
</dbReference>
<dbReference type="PANTHER" id="PTHR16064">
    <property type="entry name" value="BTB POZ DOMAIN CONTAINING 7"/>
    <property type="match status" value="1"/>
</dbReference>
<dbReference type="SUPFAM" id="SSF53067">
    <property type="entry name" value="Actin-like ATPase domain"/>
    <property type="match status" value="2"/>
</dbReference>
<keyword evidence="3" id="KW-0963">Cytoplasm</keyword>
<dbReference type="FunFam" id="3.90.640.10:FF:000043">
    <property type="entry name" value="AGAP008687-PA-like protein"/>
    <property type="match status" value="1"/>
</dbReference>
<reference evidence="7" key="2">
    <citation type="submission" date="2021-08" db="EMBL/GenBank/DDBJ databases">
        <authorList>
            <person name="Eriksson T."/>
        </authorList>
    </citation>
    <scope>NUCLEOTIDE SEQUENCE</scope>
    <source>
        <strain evidence="7">Stoneville</strain>
        <tissue evidence="7">Whole head</tissue>
    </source>
</reference>
<dbReference type="Gene3D" id="1.25.40.420">
    <property type="match status" value="1"/>
</dbReference>
<dbReference type="SMART" id="SM00225">
    <property type="entry name" value="BTB"/>
    <property type="match status" value="2"/>
</dbReference>
<dbReference type="InterPro" id="IPR047936">
    <property type="entry name" value="BTBD7_BACK"/>
</dbReference>
<dbReference type="PRINTS" id="PR00190">
    <property type="entry name" value="ACTIN"/>
</dbReference>
<dbReference type="PANTHER" id="PTHR16064:SF3">
    <property type="entry name" value="BTB_POZ DOMAIN-CONTAINING PROTEIN 7"/>
    <property type="match status" value="1"/>
</dbReference>
<dbReference type="FunFam" id="3.30.420.40:FF:000050">
    <property type="entry name" value="Actin, alpha skeletal muscle"/>
    <property type="match status" value="1"/>
</dbReference>
<dbReference type="Gene3D" id="3.30.710.10">
    <property type="entry name" value="Potassium Channel Kv1.1, Chain A"/>
    <property type="match status" value="2"/>
</dbReference>
<comment type="similarity">
    <text evidence="2 5">Belongs to the actin family.</text>
</comment>
<dbReference type="SMART" id="SM00875">
    <property type="entry name" value="BACK"/>
    <property type="match status" value="1"/>
</dbReference>
<gene>
    <name evidence="7" type="ORF">GEV33_010405</name>
</gene>
<dbReference type="PROSITE" id="PS50097">
    <property type="entry name" value="BTB"/>
    <property type="match status" value="2"/>
</dbReference>
<accession>A0A8J6HEU5</accession>
<dbReference type="SUPFAM" id="SSF54695">
    <property type="entry name" value="POZ domain"/>
    <property type="match status" value="2"/>
</dbReference>
<keyword evidence="8" id="KW-1185">Reference proteome</keyword>
<dbReference type="InterPro" id="IPR047935">
    <property type="entry name" value="BTBD7_BTB_POZ_second"/>
</dbReference>
<dbReference type="InterPro" id="IPR043129">
    <property type="entry name" value="ATPase_NBD"/>
</dbReference>
<dbReference type="CDD" id="cd18284">
    <property type="entry name" value="BTB2_POZ_BTBD7"/>
    <property type="match status" value="1"/>
</dbReference>
<dbReference type="InterPro" id="IPR002737">
    <property type="entry name" value="MEMO1_fam"/>
</dbReference>
<feature type="domain" description="BTB" evidence="6">
    <location>
        <begin position="350"/>
        <end position="448"/>
    </location>
</feature>
<dbReference type="Proteomes" id="UP000719412">
    <property type="component" value="Unassembled WGS sequence"/>
</dbReference>
<name>A0A8J6HEU5_TENMO</name>
<dbReference type="Pfam" id="PF07707">
    <property type="entry name" value="BACK"/>
    <property type="match status" value="1"/>
</dbReference>
<evidence type="ECO:0000256" key="2">
    <source>
        <dbReference type="ARBA" id="ARBA00006752"/>
    </source>
</evidence>
<keyword evidence="4" id="KW-0206">Cytoskeleton</keyword>
<dbReference type="Gene3D" id="3.90.640.10">
    <property type="entry name" value="Actin, Chain A, domain 4"/>
    <property type="match status" value="1"/>
</dbReference>
<dbReference type="InterPro" id="IPR004001">
    <property type="entry name" value="Actin_CS"/>
</dbReference>
<dbReference type="Pfam" id="PF01875">
    <property type="entry name" value="Memo"/>
    <property type="match status" value="1"/>
</dbReference>
<dbReference type="Pfam" id="PF00022">
    <property type="entry name" value="Actin"/>
    <property type="match status" value="1"/>
</dbReference>
<dbReference type="EMBL" id="JABDTM020026097">
    <property type="protein sequence ID" value="KAH0812388.1"/>
    <property type="molecule type" value="Genomic_DNA"/>
</dbReference>
<dbReference type="GO" id="GO:0005737">
    <property type="term" value="C:cytoplasm"/>
    <property type="evidence" value="ECO:0007669"/>
    <property type="project" value="UniProtKB-SubCell"/>
</dbReference>
<dbReference type="InterPro" id="IPR047934">
    <property type="entry name" value="BTBD7_BTB_POZ_first"/>
</dbReference>
<dbReference type="Pfam" id="PF00651">
    <property type="entry name" value="BTB"/>
    <property type="match status" value="2"/>
</dbReference>
<dbReference type="PROSITE" id="PS00432">
    <property type="entry name" value="ACTINS_2"/>
    <property type="match status" value="1"/>
</dbReference>
<dbReference type="CDD" id="cd13395">
    <property type="entry name" value="ASKHA_NBD_Arp4_ACTL6-like"/>
    <property type="match status" value="1"/>
</dbReference>
<organism evidence="7 8">
    <name type="scientific">Tenebrio molitor</name>
    <name type="common">Yellow mealworm beetle</name>
    <dbReference type="NCBI Taxonomy" id="7067"/>
    <lineage>
        <taxon>Eukaryota</taxon>
        <taxon>Metazoa</taxon>
        <taxon>Ecdysozoa</taxon>
        <taxon>Arthropoda</taxon>
        <taxon>Hexapoda</taxon>
        <taxon>Insecta</taxon>
        <taxon>Pterygota</taxon>
        <taxon>Neoptera</taxon>
        <taxon>Endopterygota</taxon>
        <taxon>Coleoptera</taxon>
        <taxon>Polyphaga</taxon>
        <taxon>Cucujiformia</taxon>
        <taxon>Tenebrionidae</taxon>
        <taxon>Tenebrio</taxon>
    </lineage>
</organism>
<protein>
    <recommendedName>
        <fullName evidence="6">BTB domain-containing protein</fullName>
    </recommendedName>
</protein>
<reference evidence="7" key="1">
    <citation type="journal article" date="2020" name="J Insects Food Feed">
        <title>The yellow mealworm (Tenebrio molitor) genome: a resource for the emerging insects as food and feed industry.</title>
        <authorList>
            <person name="Eriksson T."/>
            <person name="Andere A."/>
            <person name="Kelstrup H."/>
            <person name="Emery V."/>
            <person name="Picard C."/>
        </authorList>
    </citation>
    <scope>NUCLEOTIDE SEQUENCE</scope>
    <source>
        <strain evidence="7">Stoneville</strain>
        <tissue evidence="7">Whole head</tissue>
    </source>
</reference>
<dbReference type="Gene3D" id="3.40.830.10">
    <property type="entry name" value="LigB-like"/>
    <property type="match status" value="1"/>
</dbReference>
<evidence type="ECO:0000313" key="7">
    <source>
        <dbReference type="EMBL" id="KAH0812388.1"/>
    </source>
</evidence>
<evidence type="ECO:0000256" key="1">
    <source>
        <dbReference type="ARBA" id="ARBA00004496"/>
    </source>
</evidence>
<dbReference type="InterPro" id="IPR042345">
    <property type="entry name" value="Btbd7"/>
</dbReference>
<evidence type="ECO:0000256" key="3">
    <source>
        <dbReference type="ARBA" id="ARBA00022490"/>
    </source>
</evidence>
<dbReference type="InterPro" id="IPR011333">
    <property type="entry name" value="SKP1/BTB/POZ_sf"/>
</dbReference>
<evidence type="ECO:0000313" key="8">
    <source>
        <dbReference type="Proteomes" id="UP000719412"/>
    </source>
</evidence>
<evidence type="ECO:0000256" key="5">
    <source>
        <dbReference type="RuleBase" id="RU000487"/>
    </source>
</evidence>
<dbReference type="NCBIfam" id="TIGR04336">
    <property type="entry name" value="AmmeMemoSam_B"/>
    <property type="match status" value="1"/>
</dbReference>
<dbReference type="InterPro" id="IPR000210">
    <property type="entry name" value="BTB/POZ_dom"/>
</dbReference>
<dbReference type="InterPro" id="IPR004000">
    <property type="entry name" value="Actin"/>
</dbReference>